<proteinExistence type="predicted"/>
<feature type="compositionally biased region" description="Basic and acidic residues" evidence="1">
    <location>
        <begin position="257"/>
        <end position="270"/>
    </location>
</feature>
<evidence type="ECO:0000256" key="1">
    <source>
        <dbReference type="SAM" id="MobiDB-lite"/>
    </source>
</evidence>
<name>A0A0D7AMA3_9AGAR</name>
<reference evidence="3 4" key="1">
    <citation type="journal article" date="2015" name="Fungal Genet. Biol.">
        <title>Evolution of novel wood decay mechanisms in Agaricales revealed by the genome sequences of Fistulina hepatica and Cylindrobasidium torrendii.</title>
        <authorList>
            <person name="Floudas D."/>
            <person name="Held B.W."/>
            <person name="Riley R."/>
            <person name="Nagy L.G."/>
            <person name="Koehler G."/>
            <person name="Ransdell A.S."/>
            <person name="Younus H."/>
            <person name="Chow J."/>
            <person name="Chiniquy J."/>
            <person name="Lipzen A."/>
            <person name="Tritt A."/>
            <person name="Sun H."/>
            <person name="Haridas S."/>
            <person name="LaButti K."/>
            <person name="Ohm R.A."/>
            <person name="Kues U."/>
            <person name="Blanchette R.A."/>
            <person name="Grigoriev I.V."/>
            <person name="Minto R.E."/>
            <person name="Hibbett D.S."/>
        </authorList>
    </citation>
    <scope>NUCLEOTIDE SEQUENCE [LARGE SCALE GENOMIC DNA]</scope>
    <source>
        <strain evidence="3 4">ATCC 64428</strain>
    </source>
</reference>
<dbReference type="PANTHER" id="PTHR46370:SF1">
    <property type="entry name" value="GPALPP MOTIFS-CONTAINING PROTEIN 1"/>
    <property type="match status" value="1"/>
</dbReference>
<evidence type="ECO:0000313" key="3">
    <source>
        <dbReference type="EMBL" id="KIY52879.1"/>
    </source>
</evidence>
<keyword evidence="4" id="KW-1185">Reference proteome</keyword>
<dbReference type="InterPro" id="IPR022226">
    <property type="entry name" value="DUF3752"/>
</dbReference>
<dbReference type="Proteomes" id="UP000054144">
    <property type="component" value="Unassembled WGS sequence"/>
</dbReference>
<dbReference type="Pfam" id="PF12572">
    <property type="entry name" value="DUF3752"/>
    <property type="match status" value="1"/>
</dbReference>
<feature type="compositionally biased region" description="Polar residues" evidence="1">
    <location>
        <begin position="150"/>
        <end position="164"/>
    </location>
</feature>
<feature type="domain" description="DUF3752" evidence="2">
    <location>
        <begin position="141"/>
        <end position="291"/>
    </location>
</feature>
<feature type="compositionally biased region" description="Basic and acidic residues" evidence="1">
    <location>
        <begin position="16"/>
        <end position="25"/>
    </location>
</feature>
<feature type="region of interest" description="Disordered" evidence="1">
    <location>
        <begin position="1"/>
        <end position="106"/>
    </location>
</feature>
<sequence>MPSTGPQITAQLLYKSTDDKKRDATPDTSDDEDDYAPELPPDMLAAPSKRPTSTTISPPAAVPSATKKAIGPSMPTPADLDNDSGDSDDDIGPMPAPVAASEHDESDAVRKFMEIEEHRRKEIEEAAKPKALKREEWMLVPPTSGELLGSLSTTKPRQFSTSTRPRGAVDSSLWTETPLERQQRIKDEVEGKRRRVVNAEDVPDPEERKRKRQRAEYEQEVRKGVEEHTKKVRGAALVDTHLEKMKNTKNTEPQAIWDRERDMSLGGRLMDERSRGKMLKDAGAGLGSRFGSASGGSFL</sequence>
<feature type="compositionally biased region" description="Polar residues" evidence="1">
    <location>
        <begin position="1"/>
        <end position="10"/>
    </location>
</feature>
<feature type="compositionally biased region" description="Basic and acidic residues" evidence="1">
    <location>
        <begin position="214"/>
        <end position="229"/>
    </location>
</feature>
<dbReference type="EMBL" id="KN881629">
    <property type="protein sequence ID" value="KIY52879.1"/>
    <property type="molecule type" value="Genomic_DNA"/>
</dbReference>
<dbReference type="AlphaFoldDB" id="A0A0D7AMA3"/>
<dbReference type="PANTHER" id="PTHR46370">
    <property type="entry name" value="GPALPP MOTIFS-CONTAINING PROTEIN 1"/>
    <property type="match status" value="1"/>
</dbReference>
<feature type="compositionally biased region" description="Acidic residues" evidence="1">
    <location>
        <begin position="80"/>
        <end position="91"/>
    </location>
</feature>
<feature type="region of interest" description="Disordered" evidence="1">
    <location>
        <begin position="142"/>
        <end position="270"/>
    </location>
</feature>
<feature type="compositionally biased region" description="Basic and acidic residues" evidence="1">
    <location>
        <begin position="178"/>
        <end position="191"/>
    </location>
</feature>
<evidence type="ECO:0000259" key="2">
    <source>
        <dbReference type="Pfam" id="PF12572"/>
    </source>
</evidence>
<protein>
    <recommendedName>
        <fullName evidence="2">DUF3752 domain-containing protein</fullName>
    </recommendedName>
</protein>
<organism evidence="3 4">
    <name type="scientific">Fistulina hepatica ATCC 64428</name>
    <dbReference type="NCBI Taxonomy" id="1128425"/>
    <lineage>
        <taxon>Eukaryota</taxon>
        <taxon>Fungi</taxon>
        <taxon>Dikarya</taxon>
        <taxon>Basidiomycota</taxon>
        <taxon>Agaricomycotina</taxon>
        <taxon>Agaricomycetes</taxon>
        <taxon>Agaricomycetidae</taxon>
        <taxon>Agaricales</taxon>
        <taxon>Fistulinaceae</taxon>
        <taxon>Fistulina</taxon>
    </lineage>
</organism>
<evidence type="ECO:0000313" key="4">
    <source>
        <dbReference type="Proteomes" id="UP000054144"/>
    </source>
</evidence>
<dbReference type="InterPro" id="IPR046331">
    <property type="entry name" value="GPAM1-like"/>
</dbReference>
<dbReference type="OrthoDB" id="73491at2759"/>
<accession>A0A0D7AMA3</accession>
<gene>
    <name evidence="3" type="ORF">FISHEDRAFT_34199</name>
</gene>